<keyword evidence="4" id="KW-0560">Oxidoreductase</keyword>
<dbReference type="GO" id="GO:0004497">
    <property type="term" value="F:monooxygenase activity"/>
    <property type="evidence" value="ECO:0007669"/>
    <property type="project" value="UniProtKB-KW"/>
</dbReference>
<evidence type="ECO:0000256" key="3">
    <source>
        <dbReference type="ARBA" id="ARBA00022723"/>
    </source>
</evidence>
<keyword evidence="8" id="KW-1185">Reference proteome</keyword>
<evidence type="ECO:0000256" key="1">
    <source>
        <dbReference type="ARBA" id="ARBA00010617"/>
    </source>
</evidence>
<keyword evidence="3" id="KW-0479">Metal-binding</keyword>
<dbReference type="InterPro" id="IPR001128">
    <property type="entry name" value="Cyt_P450"/>
</dbReference>
<keyword evidence="6" id="KW-0503">Monooxygenase</keyword>
<sequence length="305" mass="34509">MFSFIPNTPLIGGGLPHRVLRNLLQRYEPIMYLQPGQVPTVVISSPIIAQEIFKTHDRAFANRPQFNFLVQRWSSPLVEFDKMRSAFGKICKERNEFITLLKEVLVFAGGFDVADLFPSWKLLHNISGVKSRLVKAHQKIDAIMENIINEPIENKAAGKKGNGEFGDEDSVDVFLRVKENAELQFPITNEHTKAVISDIFIAGTQTSSTTIIWALSELTMNPNVMAKAQSEVRQVFKGKKNYGEEDIEKLTYLKLVIKETLRPHTPVPLIGPRECREKTNIDGHTIPYKARVLVNAWALARDLKS</sequence>
<dbReference type="GO" id="GO:0020037">
    <property type="term" value="F:heme binding"/>
    <property type="evidence" value="ECO:0007669"/>
    <property type="project" value="InterPro"/>
</dbReference>
<dbReference type="Gene3D" id="1.10.630.10">
    <property type="entry name" value="Cytochrome P450"/>
    <property type="match status" value="2"/>
</dbReference>
<comment type="similarity">
    <text evidence="1">Belongs to the cytochrome P450 family.</text>
</comment>
<evidence type="ECO:0000313" key="7">
    <source>
        <dbReference type="EMBL" id="WMV34118.1"/>
    </source>
</evidence>
<evidence type="ECO:0000256" key="6">
    <source>
        <dbReference type="ARBA" id="ARBA00023033"/>
    </source>
</evidence>
<dbReference type="GO" id="GO:0005506">
    <property type="term" value="F:iron ion binding"/>
    <property type="evidence" value="ECO:0007669"/>
    <property type="project" value="InterPro"/>
</dbReference>
<dbReference type="EMBL" id="CP133617">
    <property type="protein sequence ID" value="WMV34118.1"/>
    <property type="molecule type" value="Genomic_DNA"/>
</dbReference>
<organism evidence="7 8">
    <name type="scientific">Solanum verrucosum</name>
    <dbReference type="NCBI Taxonomy" id="315347"/>
    <lineage>
        <taxon>Eukaryota</taxon>
        <taxon>Viridiplantae</taxon>
        <taxon>Streptophyta</taxon>
        <taxon>Embryophyta</taxon>
        <taxon>Tracheophyta</taxon>
        <taxon>Spermatophyta</taxon>
        <taxon>Magnoliopsida</taxon>
        <taxon>eudicotyledons</taxon>
        <taxon>Gunneridae</taxon>
        <taxon>Pentapetalae</taxon>
        <taxon>asterids</taxon>
        <taxon>lamiids</taxon>
        <taxon>Solanales</taxon>
        <taxon>Solanaceae</taxon>
        <taxon>Solanoideae</taxon>
        <taxon>Solaneae</taxon>
        <taxon>Solanum</taxon>
    </lineage>
</organism>
<dbReference type="PANTHER" id="PTHR47953">
    <property type="entry name" value="OS08G0105600 PROTEIN"/>
    <property type="match status" value="1"/>
</dbReference>
<evidence type="ECO:0000256" key="2">
    <source>
        <dbReference type="ARBA" id="ARBA00022617"/>
    </source>
</evidence>
<protein>
    <recommendedName>
        <fullName evidence="9">Cytochrome P450</fullName>
    </recommendedName>
</protein>
<dbReference type="Proteomes" id="UP001234989">
    <property type="component" value="Chromosome 6"/>
</dbReference>
<keyword evidence="2" id="KW-0349">Heme</keyword>
<dbReference type="PRINTS" id="PR00463">
    <property type="entry name" value="EP450I"/>
</dbReference>
<proteinExistence type="inferred from homology"/>
<dbReference type="InterPro" id="IPR036396">
    <property type="entry name" value="Cyt_P450_sf"/>
</dbReference>
<evidence type="ECO:0000256" key="4">
    <source>
        <dbReference type="ARBA" id="ARBA00023002"/>
    </source>
</evidence>
<reference evidence="7" key="1">
    <citation type="submission" date="2023-08" db="EMBL/GenBank/DDBJ databases">
        <title>A de novo genome assembly of Solanum verrucosum Schlechtendal, a Mexican diploid species geographically isolated from the other diploid A-genome species in potato relatives.</title>
        <authorList>
            <person name="Hosaka K."/>
        </authorList>
    </citation>
    <scope>NUCLEOTIDE SEQUENCE</scope>
    <source>
        <tissue evidence="7">Young leaves</tissue>
    </source>
</reference>
<gene>
    <name evidence="7" type="ORF">MTR67_027503</name>
</gene>
<dbReference type="InterPro" id="IPR052306">
    <property type="entry name" value="CYP450_71D"/>
</dbReference>
<dbReference type="PANTHER" id="PTHR47953:SF20">
    <property type="entry name" value="CYTOCHROME P450"/>
    <property type="match status" value="1"/>
</dbReference>
<dbReference type="Pfam" id="PF00067">
    <property type="entry name" value="p450"/>
    <property type="match status" value="2"/>
</dbReference>
<dbReference type="GO" id="GO:0016705">
    <property type="term" value="F:oxidoreductase activity, acting on paired donors, with incorporation or reduction of molecular oxygen"/>
    <property type="evidence" value="ECO:0007669"/>
    <property type="project" value="InterPro"/>
</dbReference>
<accession>A0AAF0U061</accession>
<dbReference type="SUPFAM" id="SSF48264">
    <property type="entry name" value="Cytochrome P450"/>
    <property type="match status" value="1"/>
</dbReference>
<dbReference type="AlphaFoldDB" id="A0AAF0U061"/>
<name>A0AAF0U061_SOLVR</name>
<evidence type="ECO:0000256" key="5">
    <source>
        <dbReference type="ARBA" id="ARBA00023004"/>
    </source>
</evidence>
<dbReference type="InterPro" id="IPR002401">
    <property type="entry name" value="Cyt_P450_E_grp-I"/>
</dbReference>
<evidence type="ECO:0000313" key="8">
    <source>
        <dbReference type="Proteomes" id="UP001234989"/>
    </source>
</evidence>
<keyword evidence="5" id="KW-0408">Iron</keyword>
<evidence type="ECO:0008006" key="9">
    <source>
        <dbReference type="Google" id="ProtNLM"/>
    </source>
</evidence>